<organism evidence="2 3">
    <name type="scientific">Caenorhabditis briggsae</name>
    <dbReference type="NCBI Taxonomy" id="6238"/>
    <lineage>
        <taxon>Eukaryota</taxon>
        <taxon>Metazoa</taxon>
        <taxon>Ecdysozoa</taxon>
        <taxon>Nematoda</taxon>
        <taxon>Chromadorea</taxon>
        <taxon>Rhabditida</taxon>
        <taxon>Rhabditina</taxon>
        <taxon>Rhabditomorpha</taxon>
        <taxon>Rhabditoidea</taxon>
        <taxon>Rhabditidae</taxon>
        <taxon>Peloderinae</taxon>
        <taxon>Caenorhabditis</taxon>
    </lineage>
</organism>
<proteinExistence type="predicted"/>
<dbReference type="Proteomes" id="UP000827892">
    <property type="component" value="Chromosome X"/>
</dbReference>
<evidence type="ECO:0000313" key="2">
    <source>
        <dbReference type="EMBL" id="ULT79789.1"/>
    </source>
</evidence>
<reference evidence="2 3" key="1">
    <citation type="submission" date="2022-05" db="EMBL/GenBank/DDBJ databases">
        <title>Chromosome-level reference genomes for two strains of Caenorhabditis briggsae: an improved platform for comparative genomics.</title>
        <authorList>
            <person name="Stevens L."/>
            <person name="Andersen E.C."/>
        </authorList>
    </citation>
    <scope>NUCLEOTIDE SEQUENCE [LARGE SCALE GENOMIC DNA]</scope>
    <source>
        <strain evidence="2">QX1410_ONT</strain>
        <tissue evidence="2">Whole-organism</tissue>
    </source>
</reference>
<accession>A0AAE8ZP44</accession>
<feature type="region of interest" description="Disordered" evidence="1">
    <location>
        <begin position="166"/>
        <end position="208"/>
    </location>
</feature>
<dbReference type="EMBL" id="CP090896">
    <property type="protein sequence ID" value="ULT79789.1"/>
    <property type="molecule type" value="Genomic_DNA"/>
</dbReference>
<dbReference type="AlphaFoldDB" id="A0AAE8ZP44"/>
<gene>
    <name evidence="2" type="ORF">L3Y34_010395</name>
</gene>
<protein>
    <submittedName>
        <fullName evidence="2">Uncharacterized protein</fullName>
    </submittedName>
</protein>
<evidence type="ECO:0000313" key="3">
    <source>
        <dbReference type="Proteomes" id="UP000827892"/>
    </source>
</evidence>
<sequence>MATKSQQQNSAASELSHWERTMVSQPWQRIPNDVKLMEPCKEKIIPPIDLSQYKTSPFPYINSFDTFFKNITTDKQPRQSGDLNHYVGKTQSKSKFDIDSRSHSLKRRSSVSVIWESSSVESNKLINEPQQKNQSKLCDGIEKNVVVDKYYEKKAKLSTSRIMDVPKTEKEFAQPLPPPKNRKHANEGDIPSKTKMNSGHKDPPSSELPNEQFLRKVQEQHPDFDFPQAIAQINWAVRQRNKGIALEDILRSMVGTNVYNKVTSQVMPLLSKTNGMAERVSIDPPPLTCSTSASMPTINSQSLIWKPNSQNSLPAFSGILPVLPESTVSNHHVTSPTLPLLSPTNLQNNIPGQTALTITPYTLTNSITDINQKCDLLKLLIAMNSAAPAGIPINQDVGNGGPENILTSALYNRNGETQDMVKQKLSYMRSKSLQHITLPQSILTPDQVIKPLLVDMFPPFEISQPPINTSTTMTQLGMVLGTECTTTQLQ</sequence>
<evidence type="ECO:0000256" key="1">
    <source>
        <dbReference type="SAM" id="MobiDB-lite"/>
    </source>
</evidence>
<name>A0AAE8ZP44_CAEBR</name>